<dbReference type="PROSITE" id="PS51257">
    <property type="entry name" value="PROKAR_LIPOPROTEIN"/>
    <property type="match status" value="1"/>
</dbReference>
<dbReference type="AlphaFoldDB" id="A0A5N6T9P0"/>
<accession>A0A5N6T9P0</accession>
<evidence type="ECO:0000313" key="5">
    <source>
        <dbReference type="Proteomes" id="UP000325672"/>
    </source>
</evidence>
<keyword evidence="2" id="KW-0812">Transmembrane</keyword>
<evidence type="ECO:0000256" key="1">
    <source>
        <dbReference type="SAM" id="MobiDB-lite"/>
    </source>
</evidence>
<proteinExistence type="predicted"/>
<keyword evidence="2" id="KW-0472">Membrane</keyword>
<keyword evidence="5" id="KW-1185">Reference proteome</keyword>
<evidence type="ECO:0000256" key="3">
    <source>
        <dbReference type="SAM" id="SignalP"/>
    </source>
</evidence>
<feature type="compositionally biased region" description="Basic and acidic residues" evidence="1">
    <location>
        <begin position="212"/>
        <end position="224"/>
    </location>
</feature>
<feature type="compositionally biased region" description="Polar residues" evidence="1">
    <location>
        <begin position="175"/>
        <end position="205"/>
    </location>
</feature>
<keyword evidence="3" id="KW-0732">Signal</keyword>
<organism evidence="4 5">
    <name type="scientific">Aspergillus pseudotamarii</name>
    <dbReference type="NCBI Taxonomy" id="132259"/>
    <lineage>
        <taxon>Eukaryota</taxon>
        <taxon>Fungi</taxon>
        <taxon>Dikarya</taxon>
        <taxon>Ascomycota</taxon>
        <taxon>Pezizomycotina</taxon>
        <taxon>Eurotiomycetes</taxon>
        <taxon>Eurotiomycetidae</taxon>
        <taxon>Eurotiales</taxon>
        <taxon>Aspergillaceae</taxon>
        <taxon>Aspergillus</taxon>
        <taxon>Aspergillus subgen. Circumdati</taxon>
    </lineage>
</organism>
<feature type="signal peptide" evidence="3">
    <location>
        <begin position="1"/>
        <end position="19"/>
    </location>
</feature>
<dbReference type="PANTHER" id="PTHR40622">
    <property type="match status" value="1"/>
</dbReference>
<gene>
    <name evidence="4" type="ORF">BDV38DRAFT_94874</name>
</gene>
<dbReference type="OrthoDB" id="4367799at2759"/>
<protein>
    <submittedName>
        <fullName evidence="4">Uncharacterized protein</fullName>
    </submittedName>
</protein>
<sequence length="335" mass="36682">MRFITSSVACVWLIGCVATSPPSSADATPNSNYDESRSPFPIASGHEIHLPCHTSSICGSRPTERFSSHDYLALTFSTENDSLLVNNNTILPARLPMRLTATIHSKSQNADPVTLTLRYGMNILPVQRFQTGPITDQFRLDLNLFDESGHATDANMLSVGLSRDTHDTLRITMITVNPSPKDSKCQGNNTPGPRHSTPSEPSPSTKHAGRSHISESESESQVHKWLDSGRRFGEKSYGSFTSAFKSRPCKSHCSDRYPYPPSSHGHSRVPIVDILRVFYPAILPFLLGVMAGGAICLIGVMVRKSAAYWSCGKRCERGRESSGARNEGETTVEKS</sequence>
<feature type="region of interest" description="Disordered" evidence="1">
    <location>
        <begin position="175"/>
        <end position="224"/>
    </location>
</feature>
<evidence type="ECO:0000313" key="4">
    <source>
        <dbReference type="EMBL" id="KAE8142891.1"/>
    </source>
</evidence>
<feature type="chain" id="PRO_5024994121" evidence="3">
    <location>
        <begin position="20"/>
        <end position="335"/>
    </location>
</feature>
<evidence type="ECO:0000256" key="2">
    <source>
        <dbReference type="SAM" id="Phobius"/>
    </source>
</evidence>
<reference evidence="4 5" key="1">
    <citation type="submission" date="2019-04" db="EMBL/GenBank/DDBJ databases">
        <title>Friends and foes A comparative genomics study of 23 Aspergillus species from section Flavi.</title>
        <authorList>
            <consortium name="DOE Joint Genome Institute"/>
            <person name="Kjaerbolling I."/>
            <person name="Vesth T."/>
            <person name="Frisvad J.C."/>
            <person name="Nybo J.L."/>
            <person name="Theobald S."/>
            <person name="Kildgaard S."/>
            <person name="Isbrandt T."/>
            <person name="Kuo A."/>
            <person name="Sato A."/>
            <person name="Lyhne E.K."/>
            <person name="Kogle M.E."/>
            <person name="Wiebenga A."/>
            <person name="Kun R.S."/>
            <person name="Lubbers R.J."/>
            <person name="Makela M.R."/>
            <person name="Barry K."/>
            <person name="Chovatia M."/>
            <person name="Clum A."/>
            <person name="Daum C."/>
            <person name="Haridas S."/>
            <person name="He G."/>
            <person name="LaButti K."/>
            <person name="Lipzen A."/>
            <person name="Mondo S."/>
            <person name="Riley R."/>
            <person name="Salamov A."/>
            <person name="Simmons B.A."/>
            <person name="Magnuson J.K."/>
            <person name="Henrissat B."/>
            <person name="Mortensen U.H."/>
            <person name="Larsen T.O."/>
            <person name="Devries R.P."/>
            <person name="Grigoriev I.V."/>
            <person name="Machida M."/>
            <person name="Baker S.E."/>
            <person name="Andersen M.R."/>
        </authorList>
    </citation>
    <scope>NUCLEOTIDE SEQUENCE [LARGE SCALE GENOMIC DNA]</scope>
    <source>
        <strain evidence="4 5">CBS 117625</strain>
    </source>
</reference>
<dbReference type="EMBL" id="ML743553">
    <property type="protein sequence ID" value="KAE8142891.1"/>
    <property type="molecule type" value="Genomic_DNA"/>
</dbReference>
<keyword evidence="2" id="KW-1133">Transmembrane helix</keyword>
<feature type="transmembrane region" description="Helical" evidence="2">
    <location>
        <begin position="277"/>
        <end position="300"/>
    </location>
</feature>
<dbReference type="GeneID" id="43648382"/>
<dbReference type="RefSeq" id="XP_031918954.1">
    <property type="nucleotide sequence ID" value="XM_032064172.1"/>
</dbReference>
<name>A0A5N6T9P0_ASPPS</name>
<dbReference type="Proteomes" id="UP000325672">
    <property type="component" value="Unassembled WGS sequence"/>
</dbReference>
<dbReference type="PANTHER" id="PTHR40622:SF1">
    <property type="match status" value="1"/>
</dbReference>